<sequence length="90" mass="9625">MNITCPYCHSENVSRVIDQQSSSQGSLSSMTCAGIGASISKSLPMPISPWMGGIAGAVVGGLIDSFIQPSRPVATPVRYFHCHHCQRNFD</sequence>
<proteinExistence type="predicted"/>
<dbReference type="EMBL" id="PHRG01000001">
    <property type="protein sequence ID" value="PJO76940.1"/>
    <property type="molecule type" value="Genomic_DNA"/>
</dbReference>
<evidence type="ECO:0000313" key="2">
    <source>
        <dbReference type="Proteomes" id="UP000243446"/>
    </source>
</evidence>
<dbReference type="GeneID" id="97177547"/>
<dbReference type="RefSeq" id="WP_100534745.1">
    <property type="nucleotide sequence ID" value="NZ_CBDBYO010000013.1"/>
</dbReference>
<dbReference type="AlphaFoldDB" id="A0A2H9YWA8"/>
<evidence type="ECO:0000313" key="1">
    <source>
        <dbReference type="EMBL" id="PJO76940.1"/>
    </source>
</evidence>
<comment type="caution">
    <text evidence="1">The sequence shown here is derived from an EMBL/GenBank/DDBJ whole genome shotgun (WGS) entry which is preliminary data.</text>
</comment>
<gene>
    <name evidence="1" type="ORF">CWI32_01450</name>
</gene>
<reference evidence="1 2" key="1">
    <citation type="submission" date="2017-11" db="EMBL/GenBank/DDBJ databases">
        <title>Revising the taxonomy of the Acinetobacter lwoffii group: the description of Acinetobacter pseudolwoffii sp. nov. and emended description of Acinetobacter lwoffii.</title>
        <authorList>
            <person name="Nemec A."/>
            <person name="Radolfova-Krizova L."/>
        </authorList>
    </citation>
    <scope>NUCLEOTIDE SEQUENCE [LARGE SCALE GENOMIC DNA]</scope>
    <source>
        <strain evidence="1 2">ANC 5044</strain>
    </source>
</reference>
<organism evidence="1 2">
    <name type="scientific">Acinetobacter pseudolwoffii</name>
    <dbReference type="NCBI Taxonomy" id="2053287"/>
    <lineage>
        <taxon>Bacteria</taxon>
        <taxon>Pseudomonadati</taxon>
        <taxon>Pseudomonadota</taxon>
        <taxon>Gammaproteobacteria</taxon>
        <taxon>Moraxellales</taxon>
        <taxon>Moraxellaceae</taxon>
        <taxon>Acinetobacter</taxon>
    </lineage>
</organism>
<dbReference type="Proteomes" id="UP000243446">
    <property type="component" value="Unassembled WGS sequence"/>
</dbReference>
<accession>A0A2H9YWA8</accession>
<name>A0A2H9YWA8_9GAMM</name>
<protein>
    <submittedName>
        <fullName evidence="1">Uncharacterized protein</fullName>
    </submittedName>
</protein>